<accession>A0ABU7Z559</accession>
<dbReference type="EC" id="2.7.1.25" evidence="2 6"/>
<keyword evidence="4 6" id="KW-0547">Nucleotide-binding</keyword>
<keyword evidence="9" id="KW-1185">Reference proteome</keyword>
<name>A0ABU7Z559_9MICO</name>
<reference evidence="8" key="1">
    <citation type="journal article" date="2024" name="Antonie Van Leeuwenhoek">
        <title>Isoptericola haloaureus sp. nov., a dimorphic actinobacterium isolated from mangrove sediments of southeast India, implicating biosaline agricultural significance through nitrogen fixation and salt tolerance genes.</title>
        <authorList>
            <person name="Prathaban M."/>
            <person name="Prathiviraj R."/>
            <person name="Ravichandran M."/>
            <person name="Natarajan S.D."/>
            <person name="Sobanaa M."/>
            <person name="Hari Krishna Kumar S."/>
            <person name="Chandrasekar V."/>
            <person name="Selvin J."/>
        </authorList>
    </citation>
    <scope>NUCLEOTIDE SEQUENCE</scope>
    <source>
        <strain evidence="8">MP1014</strain>
    </source>
</reference>
<comment type="catalytic activity">
    <reaction evidence="1 6">
        <text>adenosine 5'-phosphosulfate + ATP = 3'-phosphoadenylyl sulfate + ADP + H(+)</text>
        <dbReference type="Rhea" id="RHEA:24152"/>
        <dbReference type="ChEBI" id="CHEBI:15378"/>
        <dbReference type="ChEBI" id="CHEBI:30616"/>
        <dbReference type="ChEBI" id="CHEBI:58243"/>
        <dbReference type="ChEBI" id="CHEBI:58339"/>
        <dbReference type="ChEBI" id="CHEBI:456216"/>
        <dbReference type="EC" id="2.7.1.25"/>
    </reaction>
</comment>
<keyword evidence="5 6" id="KW-0067">ATP-binding</keyword>
<keyword evidence="6" id="KW-0597">Phosphoprotein</keyword>
<keyword evidence="3 6" id="KW-0808">Transferase</keyword>
<dbReference type="Proteomes" id="UP001310387">
    <property type="component" value="Unassembled WGS sequence"/>
</dbReference>
<dbReference type="EMBL" id="JBAGLP010000110">
    <property type="protein sequence ID" value="MEG3614549.1"/>
    <property type="molecule type" value="Genomic_DNA"/>
</dbReference>
<dbReference type="CDD" id="cd02027">
    <property type="entry name" value="APSK"/>
    <property type="match status" value="1"/>
</dbReference>
<evidence type="ECO:0000256" key="2">
    <source>
        <dbReference type="ARBA" id="ARBA00012121"/>
    </source>
</evidence>
<dbReference type="NCBIfam" id="NF003013">
    <property type="entry name" value="PRK03846.1"/>
    <property type="match status" value="1"/>
</dbReference>
<comment type="caution">
    <text evidence="6">Lacks conserved residue(s) required for the propagation of feature annotation.</text>
</comment>
<evidence type="ECO:0000256" key="6">
    <source>
        <dbReference type="HAMAP-Rule" id="MF_00065"/>
    </source>
</evidence>
<feature type="domain" description="APS kinase" evidence="7">
    <location>
        <begin position="239"/>
        <end position="390"/>
    </location>
</feature>
<protein>
    <recommendedName>
        <fullName evidence="2 6">Adenylyl-sulfate kinase</fullName>
        <ecNumber evidence="2 6">2.7.1.25</ecNumber>
    </recommendedName>
    <alternativeName>
        <fullName evidence="6">APS kinase</fullName>
    </alternativeName>
    <alternativeName>
        <fullName evidence="6">ATP adenosine-5'-phosphosulfate 3'-phosphotransferase</fullName>
    </alternativeName>
    <alternativeName>
        <fullName evidence="6">Adenosine-5'-phosphosulfate kinase</fullName>
    </alternativeName>
</protein>
<dbReference type="NCBIfam" id="TIGR00455">
    <property type="entry name" value="apsK"/>
    <property type="match status" value="1"/>
</dbReference>
<evidence type="ECO:0000256" key="5">
    <source>
        <dbReference type="ARBA" id="ARBA00022840"/>
    </source>
</evidence>
<dbReference type="PANTHER" id="PTHR42700:SF1">
    <property type="entry name" value="SULFATE ADENYLYLTRANSFERASE"/>
    <property type="match status" value="1"/>
</dbReference>
<dbReference type="SUPFAM" id="SSF52540">
    <property type="entry name" value="P-loop containing nucleoside triphosphate hydrolases"/>
    <property type="match status" value="1"/>
</dbReference>
<evidence type="ECO:0000313" key="8">
    <source>
        <dbReference type="EMBL" id="MEG3614549.1"/>
    </source>
</evidence>
<dbReference type="PANTHER" id="PTHR42700">
    <property type="entry name" value="SULFATE ADENYLYLTRANSFERASE"/>
    <property type="match status" value="1"/>
</dbReference>
<keyword evidence="6 8" id="KW-0418">Kinase</keyword>
<evidence type="ECO:0000256" key="3">
    <source>
        <dbReference type="ARBA" id="ARBA00022679"/>
    </source>
</evidence>
<evidence type="ECO:0000256" key="4">
    <source>
        <dbReference type="ARBA" id="ARBA00022741"/>
    </source>
</evidence>
<dbReference type="GO" id="GO:0004020">
    <property type="term" value="F:adenylylsulfate kinase activity"/>
    <property type="evidence" value="ECO:0007669"/>
    <property type="project" value="UniProtKB-EC"/>
</dbReference>
<dbReference type="Gene3D" id="3.40.50.300">
    <property type="entry name" value="P-loop containing nucleotide triphosphate hydrolases"/>
    <property type="match status" value="1"/>
</dbReference>
<sequence>MNIPDTTHVLSPDELDLLELHLGGGTDTFGISGGAPEGSVTLTDAENTPLAVLEGGRATAVKPFARAAGPHWDPALRRPADTVAHEIRREVGPEADVLAVVVDEPATHDELTALETLVADHAAVIVLVPASRRAPTPGDLGAPGLTRVGAVVRDAVAERTSVPVLCVVVPWAHDAGLRWDDVAVRHGADHVVRLADHRRATTSERLARLGSLWSDEVAALYPPPVARDVVDATRGARRQGTVVFFTGLSGSGKSTVAQALAAELDDEGRHTTLLDGDAVRQHLSKGLGFDKASRELNVERIGYVASLVAYHGGVAVAAPIAPFASGRARVRELAEAAGRFVLVHVSTPLEVCEARDRKGLYAKARAGEIPDFTGISSPYEVPTDADLVIDTSVTSVEDAVARVRVELDRE</sequence>
<dbReference type="InterPro" id="IPR050512">
    <property type="entry name" value="Sulf_AdTrans/APS_kinase"/>
</dbReference>
<dbReference type="InterPro" id="IPR027417">
    <property type="entry name" value="P-loop_NTPase"/>
</dbReference>
<dbReference type="RefSeq" id="WP_332901318.1">
    <property type="nucleotide sequence ID" value="NZ_JBAGLP010000110.1"/>
</dbReference>
<evidence type="ECO:0000313" key="9">
    <source>
        <dbReference type="Proteomes" id="UP001310387"/>
    </source>
</evidence>
<evidence type="ECO:0000256" key="1">
    <source>
        <dbReference type="ARBA" id="ARBA00001823"/>
    </source>
</evidence>
<organism evidence="8 9">
    <name type="scientific">Isoptericola haloaureus</name>
    <dbReference type="NCBI Taxonomy" id="1542902"/>
    <lineage>
        <taxon>Bacteria</taxon>
        <taxon>Bacillati</taxon>
        <taxon>Actinomycetota</taxon>
        <taxon>Actinomycetes</taxon>
        <taxon>Micrococcales</taxon>
        <taxon>Promicromonosporaceae</taxon>
        <taxon>Isoptericola</taxon>
    </lineage>
</organism>
<feature type="binding site" evidence="6">
    <location>
        <begin position="247"/>
        <end position="254"/>
    </location>
    <ligand>
        <name>ATP</name>
        <dbReference type="ChEBI" id="CHEBI:30616"/>
    </ligand>
</feature>
<dbReference type="Pfam" id="PF01583">
    <property type="entry name" value="APS_kinase"/>
    <property type="match status" value="1"/>
</dbReference>
<comment type="caution">
    <text evidence="8">The sequence shown here is derived from an EMBL/GenBank/DDBJ whole genome shotgun (WGS) entry which is preliminary data.</text>
</comment>
<evidence type="ECO:0000259" key="7">
    <source>
        <dbReference type="Pfam" id="PF01583"/>
    </source>
</evidence>
<dbReference type="InterPro" id="IPR059117">
    <property type="entry name" value="APS_kinase_dom"/>
</dbReference>
<dbReference type="InterPro" id="IPR002891">
    <property type="entry name" value="APS"/>
</dbReference>
<comment type="pathway">
    <text evidence="6">Sulfur metabolism; hydrogen sulfide biosynthesis; sulfite from sulfate: step 2/3.</text>
</comment>
<proteinExistence type="inferred from homology"/>
<reference evidence="8" key="2">
    <citation type="submission" date="2024-02" db="EMBL/GenBank/DDBJ databases">
        <authorList>
            <person name="Prathaban M."/>
            <person name="Mythili R."/>
            <person name="Sharmila Devi N."/>
            <person name="Sobanaa M."/>
            <person name="Prathiviraj R."/>
            <person name="Selvin J."/>
        </authorList>
    </citation>
    <scope>NUCLEOTIDE SEQUENCE</scope>
    <source>
        <strain evidence="8">MP1014</strain>
    </source>
</reference>
<comment type="similarity">
    <text evidence="6">Belongs to the APS kinase family.</text>
</comment>
<gene>
    <name evidence="6 8" type="primary">cysC</name>
    <name evidence="8" type="ORF">V5O49_05360</name>
</gene>
<dbReference type="HAMAP" id="MF_00065">
    <property type="entry name" value="Adenylyl_sulf_kinase"/>
    <property type="match status" value="1"/>
</dbReference>
<comment type="function">
    <text evidence="6">Catalyzes the synthesis of activated sulfate.</text>
</comment>